<dbReference type="PANTHER" id="PTHR40079:SF4">
    <property type="entry name" value="GH26 DOMAIN-CONTAINING PROTEIN-RELATED"/>
    <property type="match status" value="1"/>
</dbReference>
<name>U4LWL8_PYROM</name>
<comment type="similarity">
    <text evidence="1 4">Belongs to the glycosyl hydrolase 26 family.</text>
</comment>
<dbReference type="eggNOG" id="ENOG502RQ70">
    <property type="taxonomic scope" value="Eukaryota"/>
</dbReference>
<keyword evidence="8" id="KW-1185">Reference proteome</keyword>
<dbReference type="InterPro" id="IPR000805">
    <property type="entry name" value="Glyco_hydro_26"/>
</dbReference>
<proteinExistence type="inferred from homology"/>
<evidence type="ECO:0000256" key="1">
    <source>
        <dbReference type="ARBA" id="ARBA00007754"/>
    </source>
</evidence>
<evidence type="ECO:0000256" key="2">
    <source>
        <dbReference type="ARBA" id="ARBA00022801"/>
    </source>
</evidence>
<evidence type="ECO:0000256" key="5">
    <source>
        <dbReference type="SAM" id="SignalP"/>
    </source>
</evidence>
<dbReference type="AlphaFoldDB" id="U4LWL8"/>
<evidence type="ECO:0000313" key="8">
    <source>
        <dbReference type="Proteomes" id="UP000018144"/>
    </source>
</evidence>
<feature type="domain" description="GH26" evidence="6">
    <location>
        <begin position="37"/>
        <end position="284"/>
    </location>
</feature>
<comment type="caution">
    <text evidence="4">Lacks conserved residue(s) required for the propagation of feature annotation.</text>
</comment>
<sequence length="284" mass="30550">MPSKPSRNHSRSLVGKNTKALLVALLTAVATATETTFAHCTLTSPLTPQPSSLSIASLATSPVISWGVSLDTSSQSLDDYTQSLGGKGPTIVNLYFDWEHLGGLNEPLNCHISAVKAAGAVLMLTIEPWQGLGTDIISDEKTKQMAQLARDINDAGVGLFVRFAHEMNGDWYPWGANPKQFTDAFSKISKAIKAATKNTLMVWAPNTGVGYPFRGAGKYFPSADSEQYKQMDTNGDGALDANDDPFAPYYPGDDVVDWVGISLYSKLAKRAKAKPKSKETKSAE</sequence>
<dbReference type="OrthoDB" id="428177at2759"/>
<dbReference type="GO" id="GO:0006080">
    <property type="term" value="P:substituted mannan metabolic process"/>
    <property type="evidence" value="ECO:0007669"/>
    <property type="project" value="InterPro"/>
</dbReference>
<gene>
    <name evidence="7" type="ORF">PCON_02120</name>
</gene>
<evidence type="ECO:0000256" key="4">
    <source>
        <dbReference type="PROSITE-ProRule" id="PRU01100"/>
    </source>
</evidence>
<reference evidence="7 8" key="1">
    <citation type="journal article" date="2013" name="PLoS Genet.">
        <title>The genome and development-dependent transcriptomes of Pyronema confluens: a window into fungal evolution.</title>
        <authorList>
            <person name="Traeger S."/>
            <person name="Altegoer F."/>
            <person name="Freitag M."/>
            <person name="Gabaldon T."/>
            <person name="Kempken F."/>
            <person name="Kumar A."/>
            <person name="Marcet-Houben M."/>
            <person name="Poggeler S."/>
            <person name="Stajich J.E."/>
            <person name="Nowrousian M."/>
        </authorList>
    </citation>
    <scope>NUCLEOTIDE SEQUENCE [LARGE SCALE GENOMIC DNA]</scope>
    <source>
        <strain evidence="8">CBS 100304</strain>
        <tissue evidence="7">Vegetative mycelium</tissue>
    </source>
</reference>
<dbReference type="Pfam" id="PF02156">
    <property type="entry name" value="Glyco_hydro_26"/>
    <property type="match status" value="1"/>
</dbReference>
<dbReference type="Gene3D" id="3.20.20.80">
    <property type="entry name" value="Glycosidases"/>
    <property type="match status" value="1"/>
</dbReference>
<keyword evidence="2" id="KW-0378">Hydrolase</keyword>
<dbReference type="InterPro" id="IPR022790">
    <property type="entry name" value="GH26_dom"/>
</dbReference>
<evidence type="ECO:0000256" key="3">
    <source>
        <dbReference type="ARBA" id="ARBA00023295"/>
    </source>
</evidence>
<evidence type="ECO:0000313" key="7">
    <source>
        <dbReference type="EMBL" id="CCX33878.1"/>
    </source>
</evidence>
<keyword evidence="3" id="KW-0326">Glycosidase</keyword>
<dbReference type="GO" id="GO:0016985">
    <property type="term" value="F:mannan endo-1,4-beta-mannosidase activity"/>
    <property type="evidence" value="ECO:0007669"/>
    <property type="project" value="InterPro"/>
</dbReference>
<dbReference type="PANTHER" id="PTHR40079">
    <property type="entry name" value="MANNAN ENDO-1,4-BETA-MANNOSIDASE E-RELATED"/>
    <property type="match status" value="1"/>
</dbReference>
<keyword evidence="5" id="KW-0732">Signal</keyword>
<organism evidence="7 8">
    <name type="scientific">Pyronema omphalodes (strain CBS 100304)</name>
    <name type="common">Pyronema confluens</name>
    <dbReference type="NCBI Taxonomy" id="1076935"/>
    <lineage>
        <taxon>Eukaryota</taxon>
        <taxon>Fungi</taxon>
        <taxon>Dikarya</taxon>
        <taxon>Ascomycota</taxon>
        <taxon>Pezizomycotina</taxon>
        <taxon>Pezizomycetes</taxon>
        <taxon>Pezizales</taxon>
        <taxon>Pyronemataceae</taxon>
        <taxon>Pyronema</taxon>
    </lineage>
</organism>
<dbReference type="PROSITE" id="PS51764">
    <property type="entry name" value="GH26"/>
    <property type="match status" value="1"/>
</dbReference>
<protein>
    <submittedName>
        <fullName evidence="7">Similar to Endoglucanase H acc. no. P16218</fullName>
    </submittedName>
</protein>
<feature type="chain" id="PRO_5004652464" evidence="5">
    <location>
        <begin position="33"/>
        <end position="284"/>
    </location>
</feature>
<dbReference type="Proteomes" id="UP000018144">
    <property type="component" value="Unassembled WGS sequence"/>
</dbReference>
<accession>U4LWL8</accession>
<dbReference type="SUPFAM" id="SSF51445">
    <property type="entry name" value="(Trans)glycosidases"/>
    <property type="match status" value="1"/>
</dbReference>
<evidence type="ECO:0000259" key="6">
    <source>
        <dbReference type="PROSITE" id="PS51764"/>
    </source>
</evidence>
<dbReference type="EMBL" id="HF936249">
    <property type="protein sequence ID" value="CCX33878.1"/>
    <property type="molecule type" value="Genomic_DNA"/>
</dbReference>
<dbReference type="InterPro" id="IPR017853">
    <property type="entry name" value="GH"/>
</dbReference>
<feature type="signal peptide" evidence="5">
    <location>
        <begin position="1"/>
        <end position="32"/>
    </location>
</feature>